<evidence type="ECO:0000313" key="3">
    <source>
        <dbReference type="EMBL" id="KIM65083.1"/>
    </source>
</evidence>
<evidence type="ECO:0000313" key="4">
    <source>
        <dbReference type="Proteomes" id="UP000053989"/>
    </source>
</evidence>
<dbReference type="InterPro" id="IPR036812">
    <property type="entry name" value="NAD(P)_OxRdtase_dom_sf"/>
</dbReference>
<feature type="domain" description="NADP-dependent oxidoreductase" evidence="2">
    <location>
        <begin position="16"/>
        <end position="310"/>
    </location>
</feature>
<name>A0A0C2ZUA9_9AGAM</name>
<organism evidence="3 4">
    <name type="scientific">Scleroderma citrinum Foug A</name>
    <dbReference type="NCBI Taxonomy" id="1036808"/>
    <lineage>
        <taxon>Eukaryota</taxon>
        <taxon>Fungi</taxon>
        <taxon>Dikarya</taxon>
        <taxon>Basidiomycota</taxon>
        <taxon>Agaricomycotina</taxon>
        <taxon>Agaricomycetes</taxon>
        <taxon>Agaricomycetidae</taxon>
        <taxon>Boletales</taxon>
        <taxon>Sclerodermatineae</taxon>
        <taxon>Sclerodermataceae</taxon>
        <taxon>Scleroderma</taxon>
    </lineage>
</organism>
<dbReference type="PANTHER" id="PTHR43625">
    <property type="entry name" value="AFLATOXIN B1 ALDEHYDE REDUCTASE"/>
    <property type="match status" value="1"/>
</dbReference>
<dbReference type="InterPro" id="IPR023210">
    <property type="entry name" value="NADP_OxRdtase_dom"/>
</dbReference>
<reference evidence="3 4" key="1">
    <citation type="submission" date="2014-04" db="EMBL/GenBank/DDBJ databases">
        <authorList>
            <consortium name="DOE Joint Genome Institute"/>
            <person name="Kuo A."/>
            <person name="Kohler A."/>
            <person name="Nagy L.G."/>
            <person name="Floudas D."/>
            <person name="Copeland A."/>
            <person name="Barry K.W."/>
            <person name="Cichocki N."/>
            <person name="Veneault-Fourrey C."/>
            <person name="LaButti K."/>
            <person name="Lindquist E.A."/>
            <person name="Lipzen A."/>
            <person name="Lundell T."/>
            <person name="Morin E."/>
            <person name="Murat C."/>
            <person name="Sun H."/>
            <person name="Tunlid A."/>
            <person name="Henrissat B."/>
            <person name="Grigoriev I.V."/>
            <person name="Hibbett D.S."/>
            <person name="Martin F."/>
            <person name="Nordberg H.P."/>
            <person name="Cantor M.N."/>
            <person name="Hua S.X."/>
        </authorList>
    </citation>
    <scope>NUCLEOTIDE SEQUENCE [LARGE SCALE GENOMIC DNA]</scope>
    <source>
        <strain evidence="3 4">Foug A</strain>
    </source>
</reference>
<dbReference type="PANTHER" id="PTHR43625:SF40">
    <property type="entry name" value="ALDO-KETO REDUCTASE YAKC [NADP(+)]"/>
    <property type="match status" value="1"/>
</dbReference>
<dbReference type="EMBL" id="KN822024">
    <property type="protein sequence ID" value="KIM65083.1"/>
    <property type="molecule type" value="Genomic_DNA"/>
</dbReference>
<evidence type="ECO:0000256" key="1">
    <source>
        <dbReference type="ARBA" id="ARBA00023002"/>
    </source>
</evidence>
<protein>
    <recommendedName>
        <fullName evidence="2">NADP-dependent oxidoreductase domain-containing protein</fullName>
    </recommendedName>
</protein>
<dbReference type="Proteomes" id="UP000053989">
    <property type="component" value="Unassembled WGS sequence"/>
</dbReference>
<keyword evidence="4" id="KW-1185">Reference proteome</keyword>
<gene>
    <name evidence="3" type="ORF">SCLCIDRAFT_113492</name>
</gene>
<keyword evidence="1" id="KW-0560">Oxidoreductase</keyword>
<reference evidence="4" key="2">
    <citation type="submission" date="2015-01" db="EMBL/GenBank/DDBJ databases">
        <title>Evolutionary Origins and Diversification of the Mycorrhizal Mutualists.</title>
        <authorList>
            <consortium name="DOE Joint Genome Institute"/>
            <consortium name="Mycorrhizal Genomics Consortium"/>
            <person name="Kohler A."/>
            <person name="Kuo A."/>
            <person name="Nagy L.G."/>
            <person name="Floudas D."/>
            <person name="Copeland A."/>
            <person name="Barry K.W."/>
            <person name="Cichocki N."/>
            <person name="Veneault-Fourrey C."/>
            <person name="LaButti K."/>
            <person name="Lindquist E.A."/>
            <person name="Lipzen A."/>
            <person name="Lundell T."/>
            <person name="Morin E."/>
            <person name="Murat C."/>
            <person name="Riley R."/>
            <person name="Ohm R."/>
            <person name="Sun H."/>
            <person name="Tunlid A."/>
            <person name="Henrissat B."/>
            <person name="Grigoriev I.V."/>
            <person name="Hibbett D.S."/>
            <person name="Martin F."/>
        </authorList>
    </citation>
    <scope>NUCLEOTIDE SEQUENCE [LARGE SCALE GENOMIC DNA]</scope>
    <source>
        <strain evidence="4">Foug A</strain>
    </source>
</reference>
<dbReference type="SUPFAM" id="SSF51430">
    <property type="entry name" value="NAD(P)-linked oxidoreductase"/>
    <property type="match status" value="1"/>
</dbReference>
<dbReference type="AlphaFoldDB" id="A0A0C2ZUA9"/>
<dbReference type="FunCoup" id="A0A0C2ZUA9">
    <property type="interactions" value="298"/>
</dbReference>
<dbReference type="InterPro" id="IPR050791">
    <property type="entry name" value="Aldo-Keto_reductase"/>
</dbReference>
<evidence type="ECO:0000259" key="2">
    <source>
        <dbReference type="Pfam" id="PF00248"/>
    </source>
</evidence>
<sequence>MSYPTCKIGDDDVSLIGFGAMGISVYYGPVAPDEERFKVLDAALQHGCNFWDTANVYGDSEELIGKWFKRTGKRDKIFLATKFGADHTKPLGIDGSPEGARASLKKSLERLGVETIDLYYLHRPDTTVPIEESVGAMAEFVKAGKVRYLGLCECSATTLRRAHAVHPIAVVQVEYSPFTLDIEDPKINLLETARELGVKIVAYSPLGRGLLTGQYKSPDDFAEDDFRRTIPKFSKENFPNILKLVNKLKEIGLRHNATAGQVTLAWLLAQGNDIIPIPGTKKIEASYMRENLNAANLQLTTQEIQEIREFVGKADAAAGDRYPAEMMRMSFADTPELK</sequence>
<dbReference type="PRINTS" id="PR00069">
    <property type="entry name" value="ALDKETRDTASE"/>
</dbReference>
<dbReference type="Gene3D" id="3.20.20.100">
    <property type="entry name" value="NADP-dependent oxidoreductase domain"/>
    <property type="match status" value="1"/>
</dbReference>
<dbReference type="HOGENOM" id="CLU_023205_2_1_1"/>
<dbReference type="InterPro" id="IPR020471">
    <property type="entry name" value="AKR"/>
</dbReference>
<dbReference type="GO" id="GO:0016491">
    <property type="term" value="F:oxidoreductase activity"/>
    <property type="evidence" value="ECO:0007669"/>
    <property type="project" value="UniProtKB-KW"/>
</dbReference>
<accession>A0A0C2ZUA9</accession>
<dbReference type="GO" id="GO:0005737">
    <property type="term" value="C:cytoplasm"/>
    <property type="evidence" value="ECO:0007669"/>
    <property type="project" value="TreeGrafter"/>
</dbReference>
<dbReference type="InParanoid" id="A0A0C2ZUA9"/>
<proteinExistence type="predicted"/>
<dbReference type="Pfam" id="PF00248">
    <property type="entry name" value="Aldo_ket_red"/>
    <property type="match status" value="1"/>
</dbReference>
<dbReference type="OrthoDB" id="37537at2759"/>
<dbReference type="STRING" id="1036808.A0A0C2ZUA9"/>